<protein>
    <submittedName>
        <fullName evidence="2">DegT/DnrJ/EryC1/StrS aminotransferase family protein</fullName>
    </submittedName>
</protein>
<dbReference type="Proteomes" id="UP000199663">
    <property type="component" value="Unassembled WGS sequence"/>
</dbReference>
<accession>A0A1H3SRT5</accession>
<dbReference type="InterPro" id="IPR015424">
    <property type="entry name" value="PyrdxlP-dep_Trfase"/>
</dbReference>
<keyword evidence="2" id="KW-0808">Transferase</keyword>
<dbReference type="SUPFAM" id="SSF53383">
    <property type="entry name" value="PLP-dependent transferases"/>
    <property type="match status" value="1"/>
</dbReference>
<dbReference type="RefSeq" id="WP_019599102.1">
    <property type="nucleotide sequence ID" value="NZ_FNQC01000013.1"/>
</dbReference>
<keyword evidence="2" id="KW-0032">Aminotransferase</keyword>
<keyword evidence="3" id="KW-1185">Reference proteome</keyword>
<evidence type="ECO:0000313" key="3">
    <source>
        <dbReference type="Proteomes" id="UP000199663"/>
    </source>
</evidence>
<dbReference type="EMBL" id="FNQC01000013">
    <property type="protein sequence ID" value="SDZ40726.1"/>
    <property type="molecule type" value="Genomic_DNA"/>
</dbReference>
<comment type="caution">
    <text evidence="2">The sequence shown here is derived from an EMBL/GenBank/DDBJ whole genome shotgun (WGS) entry which is preliminary data.</text>
</comment>
<name>A0A1H3SRT5_9BACT</name>
<gene>
    <name evidence="2" type="ORF">SAMN05444412_11358</name>
</gene>
<sequence>MQKAKKEFRKPFPPPPQQSGREQWYEKNTFRSTFLAIEAESSAVFEQSQKKFTRSRKVPFTHTGDASLHLALMAAGVDGADFAISHTFAAGPNPIRYRGALPLFVDSEANTRTGELGNRAKELAPKAKEDFVHAEHSSIGHDRRVSTLLAGTGITFLPEPESPFHNHRSTTVWFDHSKNASNCTGTSRPQCSCLRMGPIPLWKPMPFPTVQKGFSFFANQLSIQQEICLSLASGRDSEDSQWVLGKSNTFALGNKI</sequence>
<dbReference type="Gene3D" id="3.40.640.10">
    <property type="entry name" value="Type I PLP-dependent aspartate aminotransferase-like (Major domain)"/>
    <property type="match status" value="1"/>
</dbReference>
<dbReference type="InterPro" id="IPR000653">
    <property type="entry name" value="DegT/StrS_aminotransferase"/>
</dbReference>
<dbReference type="GO" id="GO:0008483">
    <property type="term" value="F:transaminase activity"/>
    <property type="evidence" value="ECO:0007669"/>
    <property type="project" value="UniProtKB-KW"/>
</dbReference>
<organism evidence="2 3">
    <name type="scientific">Rhodonellum ikkaensis</name>
    <dbReference type="NCBI Taxonomy" id="336829"/>
    <lineage>
        <taxon>Bacteria</taxon>
        <taxon>Pseudomonadati</taxon>
        <taxon>Bacteroidota</taxon>
        <taxon>Cytophagia</taxon>
        <taxon>Cytophagales</taxon>
        <taxon>Cytophagaceae</taxon>
        <taxon>Rhodonellum</taxon>
    </lineage>
</organism>
<dbReference type="InterPro" id="IPR015421">
    <property type="entry name" value="PyrdxlP-dep_Trfase_major"/>
</dbReference>
<evidence type="ECO:0000256" key="1">
    <source>
        <dbReference type="SAM" id="MobiDB-lite"/>
    </source>
</evidence>
<proteinExistence type="predicted"/>
<feature type="region of interest" description="Disordered" evidence="1">
    <location>
        <begin position="1"/>
        <end position="23"/>
    </location>
</feature>
<reference evidence="2 3" key="1">
    <citation type="submission" date="2016-10" db="EMBL/GenBank/DDBJ databases">
        <authorList>
            <person name="Varghese N."/>
            <person name="Submissions S."/>
        </authorList>
    </citation>
    <scope>NUCLEOTIDE SEQUENCE [LARGE SCALE GENOMIC DNA]</scope>
    <source>
        <strain evidence="2 3">DSM 17997</strain>
    </source>
</reference>
<dbReference type="Pfam" id="PF01041">
    <property type="entry name" value="DegT_DnrJ_EryC1"/>
    <property type="match status" value="1"/>
</dbReference>
<evidence type="ECO:0000313" key="2">
    <source>
        <dbReference type="EMBL" id="SDZ40726.1"/>
    </source>
</evidence>